<name>A0A2I1HF84_9GLOM</name>
<keyword evidence="2" id="KW-1185">Reference proteome</keyword>
<protein>
    <submittedName>
        <fullName evidence="1">Uncharacterized protein</fullName>
    </submittedName>
</protein>
<accession>A0A2I1HF84</accession>
<dbReference type="InterPro" id="IPR032675">
    <property type="entry name" value="LRR_dom_sf"/>
</dbReference>
<dbReference type="OrthoDB" id="2313610at2759"/>
<reference evidence="1 2" key="1">
    <citation type="submission" date="2015-10" db="EMBL/GenBank/DDBJ databases">
        <title>Genome analyses suggest a sexual origin of heterokaryosis in a supposedly ancient asexual fungus.</title>
        <authorList>
            <person name="Ropars J."/>
            <person name="Sedzielewska K."/>
            <person name="Noel J."/>
            <person name="Charron P."/>
            <person name="Farinelli L."/>
            <person name="Marton T."/>
            <person name="Kruger M."/>
            <person name="Pelin A."/>
            <person name="Brachmann A."/>
            <person name="Corradi N."/>
        </authorList>
    </citation>
    <scope>NUCLEOTIDE SEQUENCE [LARGE SCALE GENOMIC DNA]</scope>
    <source>
        <strain evidence="1 2">A4</strain>
    </source>
</reference>
<organism evidence="1 2">
    <name type="scientific">Rhizophagus irregularis</name>
    <dbReference type="NCBI Taxonomy" id="588596"/>
    <lineage>
        <taxon>Eukaryota</taxon>
        <taxon>Fungi</taxon>
        <taxon>Fungi incertae sedis</taxon>
        <taxon>Mucoromycota</taxon>
        <taxon>Glomeromycotina</taxon>
        <taxon>Glomeromycetes</taxon>
        <taxon>Glomerales</taxon>
        <taxon>Glomeraceae</taxon>
        <taxon>Rhizophagus</taxon>
    </lineage>
</organism>
<dbReference type="AlphaFoldDB" id="A0A2I1HF84"/>
<comment type="caution">
    <text evidence="1">The sequence shown here is derived from an EMBL/GenBank/DDBJ whole genome shotgun (WGS) entry which is preliminary data.</text>
</comment>
<gene>
    <name evidence="1" type="ORF">RhiirA4_478666</name>
</gene>
<dbReference type="SUPFAM" id="SSF52047">
    <property type="entry name" value="RNI-like"/>
    <property type="match status" value="1"/>
</dbReference>
<dbReference type="EMBL" id="LLXI01002590">
    <property type="protein sequence ID" value="PKY57532.1"/>
    <property type="molecule type" value="Genomic_DNA"/>
</dbReference>
<proteinExistence type="predicted"/>
<dbReference type="Proteomes" id="UP000234323">
    <property type="component" value="Unassembled WGS sequence"/>
</dbReference>
<sequence>MAFSFYPGVKDCLKNLAELRRGSVISIKTFYQLSRTCYNIQSFTIEFKKIISNGMADLISVQRNLKHFDMMLYHDCSICGGMHYIPLSFIVNFSNLQELKLSFNLEECFVDFEELQDVIFPKLQVLKIRDEFPDDGSLERFIENNGKV</sequence>
<evidence type="ECO:0000313" key="1">
    <source>
        <dbReference type="EMBL" id="PKY57532.1"/>
    </source>
</evidence>
<evidence type="ECO:0000313" key="2">
    <source>
        <dbReference type="Proteomes" id="UP000234323"/>
    </source>
</evidence>
<dbReference type="Gene3D" id="3.80.10.10">
    <property type="entry name" value="Ribonuclease Inhibitor"/>
    <property type="match status" value="1"/>
</dbReference>